<proteinExistence type="predicted"/>
<feature type="transmembrane region" description="Helical" evidence="1">
    <location>
        <begin position="34"/>
        <end position="55"/>
    </location>
</feature>
<evidence type="ECO:0000256" key="1">
    <source>
        <dbReference type="SAM" id="Phobius"/>
    </source>
</evidence>
<keyword evidence="1" id="KW-1133">Transmembrane helix</keyword>
<evidence type="ECO:0000313" key="2">
    <source>
        <dbReference type="EMBL" id="POM23638.1"/>
    </source>
</evidence>
<keyword evidence="1" id="KW-0812">Transmembrane</keyword>
<dbReference type="EMBL" id="MTBP01000003">
    <property type="protein sequence ID" value="POM23638.1"/>
    <property type="molecule type" value="Genomic_DNA"/>
</dbReference>
<dbReference type="Proteomes" id="UP000242367">
    <property type="component" value="Unassembled WGS sequence"/>
</dbReference>
<evidence type="ECO:0000313" key="3">
    <source>
        <dbReference type="Proteomes" id="UP000242367"/>
    </source>
</evidence>
<reference evidence="2 3" key="1">
    <citation type="journal article" date="2017" name="Chemistry">
        <title>Isolation, Biosynthesis and Chemical Modifications of Rubterolones A-F: Rare Tropolone Alkaloids from Actinomadura sp. 5-2.</title>
        <authorList>
            <person name="Guo H."/>
            <person name="Benndorf R."/>
            <person name="Leichnitz D."/>
            <person name="Klassen J.L."/>
            <person name="Vollmers J."/>
            <person name="Gorls H."/>
            <person name="Steinacker M."/>
            <person name="Weigel C."/>
            <person name="Dahse H.M."/>
            <person name="Kaster A.K."/>
            <person name="de Beer Z.W."/>
            <person name="Poulsen M."/>
            <person name="Beemelmanns C."/>
        </authorList>
    </citation>
    <scope>NUCLEOTIDE SEQUENCE [LARGE SCALE GENOMIC DNA]</scope>
    <source>
        <strain evidence="2 3">5-2</strain>
    </source>
</reference>
<dbReference type="RefSeq" id="WP_103565228.1">
    <property type="nucleotide sequence ID" value="NZ_MTBP01000003.1"/>
</dbReference>
<dbReference type="AlphaFoldDB" id="A0A2P4UF44"/>
<evidence type="ECO:0008006" key="4">
    <source>
        <dbReference type="Google" id="ProtNLM"/>
    </source>
</evidence>
<sequence length="59" mass="6965">MRMYYRRPWMGRILAFLIAIPVLAYVGRLVSDWLIPILPLIGAAILVIVFWAVGFRRRY</sequence>
<gene>
    <name evidence="2" type="ORF">BTM25_47970</name>
</gene>
<keyword evidence="1" id="KW-0472">Membrane</keyword>
<protein>
    <recommendedName>
        <fullName evidence="4">DUF4175 domain-containing protein</fullName>
    </recommendedName>
</protein>
<organism evidence="2 3">
    <name type="scientific">Actinomadura rubteroloni</name>
    <dbReference type="NCBI Taxonomy" id="1926885"/>
    <lineage>
        <taxon>Bacteria</taxon>
        <taxon>Bacillati</taxon>
        <taxon>Actinomycetota</taxon>
        <taxon>Actinomycetes</taxon>
        <taxon>Streptosporangiales</taxon>
        <taxon>Thermomonosporaceae</taxon>
        <taxon>Actinomadura</taxon>
    </lineage>
</organism>
<name>A0A2P4UF44_9ACTN</name>
<comment type="caution">
    <text evidence="2">The sequence shown here is derived from an EMBL/GenBank/DDBJ whole genome shotgun (WGS) entry which is preliminary data.</text>
</comment>
<keyword evidence="3" id="KW-1185">Reference proteome</keyword>
<accession>A0A2P4UF44</accession>